<feature type="transmembrane region" description="Helical" evidence="6">
    <location>
        <begin position="241"/>
        <end position="260"/>
    </location>
</feature>
<evidence type="ECO:0000256" key="2">
    <source>
        <dbReference type="ARBA" id="ARBA00007511"/>
    </source>
</evidence>
<evidence type="ECO:0000256" key="4">
    <source>
        <dbReference type="ARBA" id="ARBA00022989"/>
    </source>
</evidence>
<feature type="transmembrane region" description="Helical" evidence="6">
    <location>
        <begin position="266"/>
        <end position="283"/>
    </location>
</feature>
<gene>
    <name evidence="7" type="ORF">PLANPX_3664</name>
</gene>
<proteinExistence type="inferred from homology"/>
<dbReference type="InterPro" id="IPR005496">
    <property type="entry name" value="Integral_membrane_TerC"/>
</dbReference>
<accession>A0A5K7XDH4</accession>
<dbReference type="AlphaFoldDB" id="A0A5K7XDH4"/>
<feature type="transmembrane region" description="Helical" evidence="6">
    <location>
        <begin position="12"/>
        <end position="36"/>
    </location>
</feature>
<evidence type="ECO:0000313" key="7">
    <source>
        <dbReference type="EMBL" id="BBO34052.1"/>
    </source>
</evidence>
<evidence type="ECO:0000256" key="3">
    <source>
        <dbReference type="ARBA" id="ARBA00022692"/>
    </source>
</evidence>
<dbReference type="KEGG" id="lpav:PLANPX_3664"/>
<evidence type="ECO:0000256" key="6">
    <source>
        <dbReference type="SAM" id="Phobius"/>
    </source>
</evidence>
<organism evidence="7 8">
    <name type="scientific">Lacipirellula parvula</name>
    <dbReference type="NCBI Taxonomy" id="2650471"/>
    <lineage>
        <taxon>Bacteria</taxon>
        <taxon>Pseudomonadati</taxon>
        <taxon>Planctomycetota</taxon>
        <taxon>Planctomycetia</taxon>
        <taxon>Pirellulales</taxon>
        <taxon>Lacipirellulaceae</taxon>
        <taxon>Lacipirellula</taxon>
    </lineage>
</organism>
<feature type="transmembrane region" description="Helical" evidence="6">
    <location>
        <begin position="48"/>
        <end position="69"/>
    </location>
</feature>
<dbReference type="PANTHER" id="PTHR30238:SF4">
    <property type="entry name" value="SLL1022 PROTEIN"/>
    <property type="match status" value="1"/>
</dbReference>
<dbReference type="RefSeq" id="WP_152099700.1">
    <property type="nucleotide sequence ID" value="NZ_AP021861.1"/>
</dbReference>
<keyword evidence="3 6" id="KW-0812">Transmembrane</keyword>
<comment type="similarity">
    <text evidence="2">Belongs to the TerC family.</text>
</comment>
<dbReference type="PANTHER" id="PTHR30238">
    <property type="entry name" value="MEMBRANE BOUND PREDICTED REDOX MODULATOR"/>
    <property type="match status" value="1"/>
</dbReference>
<evidence type="ECO:0000256" key="5">
    <source>
        <dbReference type="ARBA" id="ARBA00023136"/>
    </source>
</evidence>
<comment type="subcellular location">
    <subcellularLocation>
        <location evidence="1">Membrane</location>
        <topology evidence="1">Multi-pass membrane protein</topology>
    </subcellularLocation>
</comment>
<evidence type="ECO:0000256" key="1">
    <source>
        <dbReference type="ARBA" id="ARBA00004141"/>
    </source>
</evidence>
<keyword evidence="8" id="KW-1185">Reference proteome</keyword>
<dbReference type="Proteomes" id="UP000326837">
    <property type="component" value="Chromosome"/>
</dbReference>
<dbReference type="GO" id="GO:0016020">
    <property type="term" value="C:membrane"/>
    <property type="evidence" value="ECO:0007669"/>
    <property type="project" value="UniProtKB-SubCell"/>
</dbReference>
<name>A0A5K7XDH4_9BACT</name>
<protein>
    <submittedName>
        <fullName evidence="7">UPF0053 inner membrane protein YgdQ</fullName>
    </submittedName>
</protein>
<reference evidence="8" key="1">
    <citation type="submission" date="2019-10" db="EMBL/GenBank/DDBJ databases">
        <title>Lacipirellula parvula gen. nov., sp. nov., representing a lineage of planctomycetes widespread in freshwater anoxic habitats, and description of the family Lacipirellulaceae.</title>
        <authorList>
            <person name="Dedysh S.N."/>
            <person name="Kulichevskaya I.S."/>
            <person name="Beletsky A.V."/>
            <person name="Rakitin A.L."/>
            <person name="Mardanov A.V."/>
            <person name="Ivanova A.A."/>
            <person name="Saltykova V.X."/>
            <person name="Rijpstra W.I.C."/>
            <person name="Sinninghe Damste J.S."/>
            <person name="Ravin N.V."/>
        </authorList>
    </citation>
    <scope>NUCLEOTIDE SEQUENCE [LARGE SCALE GENOMIC DNA]</scope>
    <source>
        <strain evidence="8">PX69</strain>
    </source>
</reference>
<keyword evidence="4 6" id="KW-1133">Transmembrane helix</keyword>
<sequence>MEELFTLNSMAALATLAILEIVLGIDNVVFLAILTGKLPAEHQPKARTLGLLLAAVGRITLLFAISWVITLDKTVLFDLPFHMPGSHPVVAEVEPKDAKDDVRPIKADDPSEVDSPAVVETLEEGGTPITAKDLVLILGGLFLLGKATWEIGHQLEPHHASGGTKVYSSLTAVLVQIIAIDMVFSLDSVLTAVGMVRPEDYQHHWVALAIMITAVVLAIAVMIAFSGPIANFVNRHPSVKMLALAFLILIGVVLVAEGLHTHVPRGYIYFSMAFALMVEMLNLRARRHVTEEKETLEAI</sequence>
<dbReference type="Pfam" id="PF03741">
    <property type="entry name" value="TerC"/>
    <property type="match status" value="1"/>
</dbReference>
<keyword evidence="5 6" id="KW-0472">Membrane</keyword>
<evidence type="ECO:0000313" key="8">
    <source>
        <dbReference type="Proteomes" id="UP000326837"/>
    </source>
</evidence>
<feature type="transmembrane region" description="Helical" evidence="6">
    <location>
        <begin position="205"/>
        <end position="229"/>
    </location>
</feature>
<dbReference type="EMBL" id="AP021861">
    <property type="protein sequence ID" value="BBO34052.1"/>
    <property type="molecule type" value="Genomic_DNA"/>
</dbReference>
<feature type="transmembrane region" description="Helical" evidence="6">
    <location>
        <begin position="166"/>
        <end position="185"/>
    </location>
</feature>